<dbReference type="InterPro" id="IPR035902">
    <property type="entry name" value="Nuc_phospho_transferase"/>
</dbReference>
<feature type="binding site" evidence="9">
    <location>
        <position position="91"/>
    </location>
    <ligand>
        <name>Mg(2+)</name>
        <dbReference type="ChEBI" id="CHEBI:18420"/>
        <label>1</label>
    </ligand>
</feature>
<keyword evidence="9" id="KW-0460">Magnesium</keyword>
<dbReference type="Pfam" id="PF02885">
    <property type="entry name" value="Glycos_trans_3N"/>
    <property type="match status" value="1"/>
</dbReference>
<proteinExistence type="inferred from homology"/>
<dbReference type="GO" id="GO:0005829">
    <property type="term" value="C:cytosol"/>
    <property type="evidence" value="ECO:0007669"/>
    <property type="project" value="TreeGrafter"/>
</dbReference>
<comment type="similarity">
    <text evidence="8">In the C-terminal section; belongs to the anthranilate phosphoribosyltransferase family.</text>
</comment>
<feature type="binding site" evidence="9">
    <location>
        <position position="79"/>
    </location>
    <ligand>
        <name>5-phospho-alpha-D-ribose 1-diphosphate</name>
        <dbReference type="ChEBI" id="CHEBI:58017"/>
    </ligand>
</feature>
<keyword evidence="3 9" id="KW-0328">Glycosyltransferase</keyword>
<dbReference type="FunFam" id="3.40.1030.10:FF:000002">
    <property type="entry name" value="Anthranilate phosphoribosyltransferase"/>
    <property type="match status" value="1"/>
</dbReference>
<feature type="binding site" evidence="9">
    <location>
        <position position="119"/>
    </location>
    <ligand>
        <name>5-phospho-alpha-D-ribose 1-diphosphate</name>
        <dbReference type="ChEBI" id="CHEBI:58017"/>
    </ligand>
</feature>
<evidence type="ECO:0000256" key="8">
    <source>
        <dbReference type="ARBA" id="ARBA00061188"/>
    </source>
</evidence>
<protein>
    <recommendedName>
        <fullName evidence="9">Anthranilate phosphoribosyltransferase</fullName>
        <ecNumber evidence="9">2.4.2.18</ecNumber>
    </recommendedName>
</protein>
<dbReference type="OrthoDB" id="9806430at2"/>
<dbReference type="GO" id="GO:0000287">
    <property type="term" value="F:magnesium ion binding"/>
    <property type="evidence" value="ECO:0007669"/>
    <property type="project" value="UniProtKB-UniRule"/>
</dbReference>
<dbReference type="Gene3D" id="1.20.970.10">
    <property type="entry name" value="Transferase, Pyrimidine Nucleoside Phosphorylase, Chain C"/>
    <property type="match status" value="1"/>
</dbReference>
<dbReference type="InterPro" id="IPR000312">
    <property type="entry name" value="Glycosyl_Trfase_fam3"/>
</dbReference>
<dbReference type="GO" id="GO:0000162">
    <property type="term" value="P:L-tryptophan biosynthetic process"/>
    <property type="evidence" value="ECO:0007669"/>
    <property type="project" value="UniProtKB-UniRule"/>
</dbReference>
<dbReference type="HAMAP" id="MF_00211">
    <property type="entry name" value="TrpD"/>
    <property type="match status" value="1"/>
</dbReference>
<evidence type="ECO:0000256" key="4">
    <source>
        <dbReference type="ARBA" id="ARBA00022679"/>
    </source>
</evidence>
<feature type="binding site" evidence="9">
    <location>
        <position position="110"/>
    </location>
    <ligand>
        <name>anthranilate</name>
        <dbReference type="ChEBI" id="CHEBI:16567"/>
        <label>1</label>
    </ligand>
</feature>
<dbReference type="InterPro" id="IPR036320">
    <property type="entry name" value="Glycosyl_Trfase_fam3_N_dom_sf"/>
</dbReference>
<dbReference type="PANTHER" id="PTHR43285">
    <property type="entry name" value="ANTHRANILATE PHOSPHORIBOSYLTRANSFERASE"/>
    <property type="match status" value="1"/>
</dbReference>
<gene>
    <name evidence="9" type="primary">trpD</name>
    <name evidence="12" type="ORF">EV212_11143</name>
</gene>
<comment type="pathway">
    <text evidence="1 9">Amino-acid biosynthesis; L-tryptophan biosynthesis; L-tryptophan from chorismate: step 2/5.</text>
</comment>
<feature type="binding site" evidence="9">
    <location>
        <begin position="82"/>
        <end position="83"/>
    </location>
    <ligand>
        <name>5-phospho-alpha-D-ribose 1-diphosphate</name>
        <dbReference type="ChEBI" id="CHEBI:58017"/>
    </ligand>
</feature>
<dbReference type="EMBL" id="SLXA01000011">
    <property type="protein sequence ID" value="TCO83891.1"/>
    <property type="molecule type" value="Genomic_DNA"/>
</dbReference>
<comment type="similarity">
    <text evidence="9">Belongs to the anthranilate phosphoribosyltransferase family.</text>
</comment>
<dbReference type="InterPro" id="IPR017459">
    <property type="entry name" value="Glycosyl_Trfase_fam3_N_dom"/>
</dbReference>
<reference evidence="12 13" key="1">
    <citation type="submission" date="2019-03" db="EMBL/GenBank/DDBJ databases">
        <title>Genomic Encyclopedia of Type Strains, Phase IV (KMG-IV): sequencing the most valuable type-strain genomes for metagenomic binning, comparative biology and taxonomic classification.</title>
        <authorList>
            <person name="Goeker M."/>
        </authorList>
    </citation>
    <scope>NUCLEOTIDE SEQUENCE [LARGE SCALE GENOMIC DNA]</scope>
    <source>
        <strain evidence="12 13">DSM 28559</strain>
    </source>
</reference>
<dbReference type="Pfam" id="PF00591">
    <property type="entry name" value="Glycos_transf_3"/>
    <property type="match status" value="1"/>
</dbReference>
<dbReference type="NCBIfam" id="TIGR01245">
    <property type="entry name" value="trpD"/>
    <property type="match status" value="1"/>
</dbReference>
<keyword evidence="4 9" id="KW-0808">Transferase</keyword>
<comment type="caution">
    <text evidence="12">The sequence shown here is derived from an EMBL/GenBank/DDBJ whole genome shotgun (WGS) entry which is preliminary data.</text>
</comment>
<comment type="caution">
    <text evidence="9">Lacks conserved residue(s) required for the propagation of feature annotation.</text>
</comment>
<keyword evidence="5 9" id="KW-0822">Tryptophan biosynthesis</keyword>
<dbReference type="PANTHER" id="PTHR43285:SF2">
    <property type="entry name" value="ANTHRANILATE PHOSPHORIBOSYLTRANSFERASE"/>
    <property type="match status" value="1"/>
</dbReference>
<evidence type="ECO:0000259" key="11">
    <source>
        <dbReference type="Pfam" id="PF02885"/>
    </source>
</evidence>
<keyword evidence="13" id="KW-1185">Reference proteome</keyword>
<organism evidence="12 13">
    <name type="scientific">Frisingicoccus caecimuris</name>
    <dbReference type="NCBI Taxonomy" id="1796636"/>
    <lineage>
        <taxon>Bacteria</taxon>
        <taxon>Bacillati</taxon>
        <taxon>Bacillota</taxon>
        <taxon>Clostridia</taxon>
        <taxon>Lachnospirales</taxon>
        <taxon>Lachnospiraceae</taxon>
        <taxon>Frisingicoccus</taxon>
    </lineage>
</organism>
<dbReference type="InterPro" id="IPR005940">
    <property type="entry name" value="Anthranilate_Pribosyl_Tfrase"/>
</dbReference>
<evidence type="ECO:0000256" key="5">
    <source>
        <dbReference type="ARBA" id="ARBA00022822"/>
    </source>
</evidence>
<dbReference type="SUPFAM" id="SSF52418">
    <property type="entry name" value="Nucleoside phosphorylase/phosphoribosyltransferase catalytic domain"/>
    <property type="match status" value="1"/>
</dbReference>
<comment type="subunit">
    <text evidence="9">Homodimer.</text>
</comment>
<feature type="binding site" evidence="9">
    <location>
        <begin position="89"/>
        <end position="92"/>
    </location>
    <ligand>
        <name>5-phospho-alpha-D-ribose 1-diphosphate</name>
        <dbReference type="ChEBI" id="CHEBI:58017"/>
    </ligand>
</feature>
<evidence type="ECO:0000313" key="12">
    <source>
        <dbReference type="EMBL" id="TCO83891.1"/>
    </source>
</evidence>
<keyword evidence="2 9" id="KW-0028">Amino-acid biosynthesis</keyword>
<feature type="binding site" evidence="9">
    <location>
        <position position="165"/>
    </location>
    <ligand>
        <name>anthranilate</name>
        <dbReference type="ChEBI" id="CHEBI:16567"/>
        <label>2</label>
    </ligand>
</feature>
<accession>A0A4R2LE04</accession>
<name>A0A4R2LE04_9FIRM</name>
<feature type="domain" description="Glycosyl transferase family 3 N-terminal" evidence="11">
    <location>
        <begin position="4"/>
        <end position="64"/>
    </location>
</feature>
<feature type="binding site" evidence="9">
    <location>
        <position position="225"/>
    </location>
    <ligand>
        <name>Mg(2+)</name>
        <dbReference type="ChEBI" id="CHEBI:18420"/>
        <label>2</label>
    </ligand>
</feature>
<keyword evidence="9" id="KW-0479">Metal-binding</keyword>
<feature type="binding site" evidence="9">
    <location>
        <position position="79"/>
    </location>
    <ligand>
        <name>anthranilate</name>
        <dbReference type="ChEBI" id="CHEBI:16567"/>
        <label>1</label>
    </ligand>
</feature>
<evidence type="ECO:0000256" key="9">
    <source>
        <dbReference type="HAMAP-Rule" id="MF_00211"/>
    </source>
</evidence>
<evidence type="ECO:0000259" key="10">
    <source>
        <dbReference type="Pfam" id="PF00591"/>
    </source>
</evidence>
<dbReference type="RefSeq" id="WP_132092838.1">
    <property type="nucleotide sequence ID" value="NZ_JANKAQ010000012.1"/>
</dbReference>
<sequence length="338" mass="35905">MIQESIQEIMAGRDLDFDRAKAVMDEIMSGQATQAQMGAFLAALRIKGETVEEITACATSMRGKCEALHTGREVMDIVGTGGDEVGTFNISTTTAFVVAAAGVLVAKHGNRSVSSKSGAADVLEALGAKLTLNAKQCEKVLKDTGICFMFAQIHHSSMKYAAPVRKELGIRTVFNILGPLTNPASATMQLMGVYNRDMVEPMAQVLSNLGVKKGFVVCGSDGLDEVSLTGPTHVCRINDGQFESFDIVPEDYGFETCQLAELIGGSPVENAEITRNILSGAEKGAKRDVVILNTALCLAAALGKEISEGIRMAAEMIDSGKALEKLEAFICATNEVEE</sequence>
<dbReference type="Proteomes" id="UP000295711">
    <property type="component" value="Unassembled WGS sequence"/>
</dbReference>
<dbReference type="SUPFAM" id="SSF47648">
    <property type="entry name" value="Nucleoside phosphorylase/phosphoribosyltransferase N-terminal domain"/>
    <property type="match status" value="1"/>
</dbReference>
<feature type="binding site" evidence="9">
    <location>
        <position position="224"/>
    </location>
    <ligand>
        <name>Mg(2+)</name>
        <dbReference type="ChEBI" id="CHEBI:18420"/>
        <label>2</label>
    </ligand>
</feature>
<feature type="binding site" evidence="9">
    <location>
        <position position="87"/>
    </location>
    <ligand>
        <name>5-phospho-alpha-D-ribose 1-diphosphate</name>
        <dbReference type="ChEBI" id="CHEBI:58017"/>
    </ligand>
</feature>
<dbReference type="AlphaFoldDB" id="A0A4R2LE04"/>
<comment type="cofactor">
    <cofactor evidence="9">
        <name>Mg(2+)</name>
        <dbReference type="ChEBI" id="CHEBI:18420"/>
    </cofactor>
    <text evidence="9">Binds 2 magnesium ions per monomer.</text>
</comment>
<feature type="domain" description="Glycosyl transferase family 3" evidence="10">
    <location>
        <begin position="73"/>
        <end position="323"/>
    </location>
</feature>
<evidence type="ECO:0000256" key="3">
    <source>
        <dbReference type="ARBA" id="ARBA00022676"/>
    </source>
</evidence>
<dbReference type="UniPathway" id="UPA00035">
    <property type="reaction ID" value="UER00041"/>
</dbReference>
<dbReference type="Gene3D" id="3.40.1030.10">
    <property type="entry name" value="Nucleoside phosphorylase/phosphoribosyltransferase catalytic domain"/>
    <property type="match status" value="1"/>
</dbReference>
<keyword evidence="6 9" id="KW-0057">Aromatic amino acid biosynthesis</keyword>
<dbReference type="GO" id="GO:0004048">
    <property type="term" value="F:anthranilate phosphoribosyltransferase activity"/>
    <property type="evidence" value="ECO:0007669"/>
    <property type="project" value="UniProtKB-UniRule"/>
</dbReference>
<evidence type="ECO:0000256" key="1">
    <source>
        <dbReference type="ARBA" id="ARBA00004907"/>
    </source>
</evidence>
<evidence type="ECO:0000256" key="2">
    <source>
        <dbReference type="ARBA" id="ARBA00022605"/>
    </source>
</evidence>
<feature type="binding site" evidence="9">
    <location>
        <position position="225"/>
    </location>
    <ligand>
        <name>Mg(2+)</name>
        <dbReference type="ChEBI" id="CHEBI:18420"/>
        <label>1</label>
    </ligand>
</feature>
<evidence type="ECO:0000313" key="13">
    <source>
        <dbReference type="Proteomes" id="UP000295711"/>
    </source>
</evidence>
<evidence type="ECO:0000256" key="6">
    <source>
        <dbReference type="ARBA" id="ARBA00023141"/>
    </source>
</evidence>
<dbReference type="EC" id="2.4.2.18" evidence="9"/>
<comment type="catalytic activity">
    <reaction evidence="7 9">
        <text>N-(5-phospho-beta-D-ribosyl)anthranilate + diphosphate = 5-phospho-alpha-D-ribose 1-diphosphate + anthranilate</text>
        <dbReference type="Rhea" id="RHEA:11768"/>
        <dbReference type="ChEBI" id="CHEBI:16567"/>
        <dbReference type="ChEBI" id="CHEBI:18277"/>
        <dbReference type="ChEBI" id="CHEBI:33019"/>
        <dbReference type="ChEBI" id="CHEBI:58017"/>
        <dbReference type="EC" id="2.4.2.18"/>
    </reaction>
</comment>
<comment type="function">
    <text evidence="9">Catalyzes the transfer of the phosphoribosyl group of 5-phosphorylribose-1-pyrophosphate (PRPP) to anthranilate to yield N-(5'-phosphoribosyl)-anthranilate (PRA).</text>
</comment>
<evidence type="ECO:0000256" key="7">
    <source>
        <dbReference type="ARBA" id="ARBA00052328"/>
    </source>
</evidence>
<feature type="binding site" evidence="9">
    <location>
        <begin position="107"/>
        <end position="115"/>
    </location>
    <ligand>
        <name>5-phospho-alpha-D-ribose 1-diphosphate</name>
        <dbReference type="ChEBI" id="CHEBI:58017"/>
    </ligand>
</feature>